<evidence type="ECO:0000256" key="1">
    <source>
        <dbReference type="ARBA" id="ARBA00007447"/>
    </source>
</evidence>
<dbReference type="GO" id="GO:0005576">
    <property type="term" value="C:extracellular region"/>
    <property type="evidence" value="ECO:0007669"/>
    <property type="project" value="TreeGrafter"/>
</dbReference>
<dbReference type="InterPro" id="IPR032799">
    <property type="entry name" value="TAXi_C"/>
</dbReference>
<evidence type="ECO:0000256" key="5">
    <source>
        <dbReference type="ARBA" id="ARBA00023180"/>
    </source>
</evidence>
<sequence>MSPLNLVIYFSILLHSSYAQLITEEKGLSLELIHVDSKRSPFYDANLTDFQRIVRSIDSSKSRILWLESMMIFRANPTIIRPPLRAIAPAIFMVAIGIGSGHGLRNYYLHIDTGSSLTWTQCLPCSTCFPQSAPMFDPRLSPTYRVVGCDDPVCKPPHYKCVNNRCEYHIEYYDDTSIDGVLSRETFTFQDAHSSHSEDVRNLVFGCTHSSHMNYRGNPAGIFGMSQNPTSTVKQLAALTHGLFSYCLFPPSATRASFLRFGHDIKPPRGGFLSTKILEYNDPEGFYYLDVEDLSVNGRRMHFARRTFARRSDGTGGFIIDSGTAVTQLTVHALDGVEHVMKDYFRLRLNLLPVNDSSLRLRLCYKMVQGIQHRLPTMTLHFRNGANYDLRRSALFMNYAEKRSFCLAMMRARE</sequence>
<reference evidence="8" key="1">
    <citation type="submission" date="2020-07" db="EMBL/GenBank/DDBJ databases">
        <authorList>
            <person name="Lin J."/>
        </authorList>
    </citation>
    <scope>NUCLEOTIDE SEQUENCE</scope>
</reference>
<dbReference type="Gene3D" id="2.40.70.10">
    <property type="entry name" value="Acid Proteases"/>
    <property type="match status" value="2"/>
</dbReference>
<evidence type="ECO:0000313" key="8">
    <source>
        <dbReference type="EMBL" id="CAD1833373.1"/>
    </source>
</evidence>
<proteinExistence type="inferred from homology"/>
<dbReference type="InterPro" id="IPR034161">
    <property type="entry name" value="Pepsin-like_plant"/>
</dbReference>
<feature type="chain" id="PRO_5027802092" description="Peptidase A1 domain-containing protein" evidence="6">
    <location>
        <begin position="20"/>
        <end position="414"/>
    </location>
</feature>
<dbReference type="GO" id="GO:0006508">
    <property type="term" value="P:proteolysis"/>
    <property type="evidence" value="ECO:0007669"/>
    <property type="project" value="UniProtKB-KW"/>
</dbReference>
<keyword evidence="2" id="KW-0645">Protease</keyword>
<dbReference type="InterPro" id="IPR021109">
    <property type="entry name" value="Peptidase_aspartic_dom_sf"/>
</dbReference>
<dbReference type="InterPro" id="IPR032861">
    <property type="entry name" value="TAXi_N"/>
</dbReference>
<dbReference type="Pfam" id="PF14541">
    <property type="entry name" value="TAXi_C"/>
    <property type="match status" value="1"/>
</dbReference>
<keyword evidence="3" id="KW-0064">Aspartyl protease</keyword>
<comment type="similarity">
    <text evidence="1">Belongs to the peptidase A1 family.</text>
</comment>
<dbReference type="AlphaFoldDB" id="A0A6V7PRP7"/>
<dbReference type="SUPFAM" id="SSF50630">
    <property type="entry name" value="Acid proteases"/>
    <property type="match status" value="1"/>
</dbReference>
<dbReference type="EMBL" id="LR862151">
    <property type="protein sequence ID" value="CAD1833373.1"/>
    <property type="molecule type" value="Genomic_DNA"/>
</dbReference>
<keyword evidence="6" id="KW-0732">Signal</keyword>
<feature type="signal peptide" evidence="6">
    <location>
        <begin position="1"/>
        <end position="19"/>
    </location>
</feature>
<evidence type="ECO:0000259" key="7">
    <source>
        <dbReference type="PROSITE" id="PS51767"/>
    </source>
</evidence>
<dbReference type="CDD" id="cd05476">
    <property type="entry name" value="pepsin_A_like_plant"/>
    <property type="match status" value="1"/>
</dbReference>
<keyword evidence="5" id="KW-0325">Glycoprotein</keyword>
<accession>A0A6V7PRP7</accession>
<gene>
    <name evidence="8" type="ORF">CB5_LOCUS16584</name>
</gene>
<dbReference type="PANTHER" id="PTHR47967:SF123">
    <property type="entry name" value="ASPARTIC PROTEINASE NEPENTHESIN-1-LIKE"/>
    <property type="match status" value="1"/>
</dbReference>
<evidence type="ECO:0000256" key="3">
    <source>
        <dbReference type="ARBA" id="ARBA00022750"/>
    </source>
</evidence>
<dbReference type="GO" id="GO:0004190">
    <property type="term" value="F:aspartic-type endopeptidase activity"/>
    <property type="evidence" value="ECO:0007669"/>
    <property type="project" value="UniProtKB-KW"/>
</dbReference>
<evidence type="ECO:0000256" key="2">
    <source>
        <dbReference type="ARBA" id="ARBA00022670"/>
    </source>
</evidence>
<name>A0A6V7PRP7_ANACO</name>
<dbReference type="PANTHER" id="PTHR47967">
    <property type="entry name" value="OS07G0603500 PROTEIN-RELATED"/>
    <property type="match status" value="1"/>
</dbReference>
<evidence type="ECO:0000256" key="4">
    <source>
        <dbReference type="ARBA" id="ARBA00022801"/>
    </source>
</evidence>
<dbReference type="InterPro" id="IPR051708">
    <property type="entry name" value="Plant_Aspart_Prot_A1"/>
</dbReference>
<keyword evidence="4" id="KW-0378">Hydrolase</keyword>
<organism evidence="8">
    <name type="scientific">Ananas comosus var. bracteatus</name>
    <name type="common">red pineapple</name>
    <dbReference type="NCBI Taxonomy" id="296719"/>
    <lineage>
        <taxon>Eukaryota</taxon>
        <taxon>Viridiplantae</taxon>
        <taxon>Streptophyta</taxon>
        <taxon>Embryophyta</taxon>
        <taxon>Tracheophyta</taxon>
        <taxon>Spermatophyta</taxon>
        <taxon>Magnoliopsida</taxon>
        <taxon>Liliopsida</taxon>
        <taxon>Poales</taxon>
        <taxon>Bromeliaceae</taxon>
        <taxon>Bromelioideae</taxon>
        <taxon>Ananas</taxon>
    </lineage>
</organism>
<dbReference type="Pfam" id="PF14543">
    <property type="entry name" value="TAXi_N"/>
    <property type="match status" value="1"/>
</dbReference>
<dbReference type="PROSITE" id="PS51767">
    <property type="entry name" value="PEPTIDASE_A1"/>
    <property type="match status" value="1"/>
</dbReference>
<evidence type="ECO:0000256" key="6">
    <source>
        <dbReference type="SAM" id="SignalP"/>
    </source>
</evidence>
<protein>
    <recommendedName>
        <fullName evidence="7">Peptidase A1 domain-containing protein</fullName>
    </recommendedName>
</protein>
<feature type="domain" description="Peptidase A1" evidence="7">
    <location>
        <begin position="92"/>
        <end position="414"/>
    </location>
</feature>
<dbReference type="InterPro" id="IPR033121">
    <property type="entry name" value="PEPTIDASE_A1"/>
</dbReference>